<dbReference type="Gene3D" id="3.20.20.20">
    <property type="entry name" value="Dihydropteroate synthase-like"/>
    <property type="match status" value="1"/>
</dbReference>
<comment type="catalytic activity">
    <reaction evidence="1">
        <text>(7,8-dihydropterin-6-yl)methyl diphosphate + 4-aminobenzoate = 7,8-dihydropteroate + diphosphate</text>
        <dbReference type="Rhea" id="RHEA:19949"/>
        <dbReference type="ChEBI" id="CHEBI:17836"/>
        <dbReference type="ChEBI" id="CHEBI:17839"/>
        <dbReference type="ChEBI" id="CHEBI:33019"/>
        <dbReference type="ChEBI" id="CHEBI:72950"/>
        <dbReference type="EC" id="2.5.1.15"/>
    </reaction>
</comment>
<dbReference type="EC" id="2.5.1.15" evidence="4 9"/>
<dbReference type="InterPro" id="IPR011005">
    <property type="entry name" value="Dihydropteroate_synth-like_sf"/>
</dbReference>
<dbReference type="PANTHER" id="PTHR20941:SF1">
    <property type="entry name" value="FOLIC ACID SYNTHESIS PROTEIN FOL1"/>
    <property type="match status" value="1"/>
</dbReference>
<comment type="similarity">
    <text evidence="9">Belongs to the DHPS family.</text>
</comment>
<dbReference type="InterPro" id="IPR000489">
    <property type="entry name" value="Pterin-binding_dom"/>
</dbReference>
<dbReference type="InterPro" id="IPR006390">
    <property type="entry name" value="DHP_synth_dom"/>
</dbReference>
<organism evidence="11 12">
    <name type="scientific">Phycisphaera mikurensis (strain NBRC 102666 / KCTC 22515 / FYK2301M01)</name>
    <dbReference type="NCBI Taxonomy" id="1142394"/>
    <lineage>
        <taxon>Bacteria</taxon>
        <taxon>Pseudomonadati</taxon>
        <taxon>Planctomycetota</taxon>
        <taxon>Phycisphaerae</taxon>
        <taxon>Phycisphaerales</taxon>
        <taxon>Phycisphaeraceae</taxon>
        <taxon>Phycisphaera</taxon>
    </lineage>
</organism>
<evidence type="ECO:0000259" key="10">
    <source>
        <dbReference type="PROSITE" id="PS50972"/>
    </source>
</evidence>
<keyword evidence="6 9" id="KW-0479">Metal-binding</keyword>
<dbReference type="PROSITE" id="PS00792">
    <property type="entry name" value="DHPS_1"/>
    <property type="match status" value="1"/>
</dbReference>
<comment type="pathway">
    <text evidence="3 9">Cofactor biosynthesis; tetrahydrofolate biosynthesis; 7,8-dihydrofolate from 2-amino-4-hydroxy-6-hydroxymethyl-7,8-dihydropteridine diphosphate and 4-aminobenzoate: step 1/2.</text>
</comment>
<protein>
    <recommendedName>
        <fullName evidence="4 9">Dihydropteroate synthase</fullName>
        <shortName evidence="9">DHPS</shortName>
        <ecNumber evidence="4 9">2.5.1.15</ecNumber>
    </recommendedName>
    <alternativeName>
        <fullName evidence="9">Dihydropteroate pyrophosphorylase</fullName>
    </alternativeName>
</protein>
<dbReference type="PANTHER" id="PTHR20941">
    <property type="entry name" value="FOLATE SYNTHESIS PROTEINS"/>
    <property type="match status" value="1"/>
</dbReference>
<dbReference type="NCBIfam" id="TIGR01496">
    <property type="entry name" value="DHPS"/>
    <property type="match status" value="1"/>
</dbReference>
<dbReference type="PROSITE" id="PS00793">
    <property type="entry name" value="DHPS_2"/>
    <property type="match status" value="1"/>
</dbReference>
<sequence>MSDLPHGPPPPFRLMGILNATPDSFSDGGRFADAEAAVAAGLKMAGEGATILDVGGESTRPGAERVPAGEQIRRVVPVIRGLAEALPRGGPSVTISVDTTRAAVAEAAADAGATLLNDVSAGEDDPAMFGVAAERKLPMVLMHKRGEPAVMQRKPAYADVAAEVADHLRARAAAALAAGVREVWLDPGIGFGKTLAHNLTLLAALPRLVAEGHPVLLGASRKSFLAPLDPSAVSPDGRLPGSLAVAVLGLAAGVGVFRVHDVAAHRQALATAAAVAEAATQAGTGHRGTPPPNRI</sequence>
<gene>
    <name evidence="11" type="primary">folP</name>
    <name evidence="11" type="ordered locus">PSMK_03290</name>
</gene>
<dbReference type="SUPFAM" id="SSF51717">
    <property type="entry name" value="Dihydropteroate synthetase-like"/>
    <property type="match status" value="1"/>
</dbReference>
<keyword evidence="8 9" id="KW-0289">Folate biosynthesis</keyword>
<comment type="function">
    <text evidence="9">Catalyzes the condensation of para-aminobenzoate (pABA) with 6-hydroxymethyl-7,8-dihydropterin diphosphate (DHPt-PP) to form 7,8-dihydropteroate (H2Pte), the immediate precursor of folate derivatives.</text>
</comment>
<dbReference type="GO" id="GO:0004156">
    <property type="term" value="F:dihydropteroate synthase activity"/>
    <property type="evidence" value="ECO:0007669"/>
    <property type="project" value="UniProtKB-EC"/>
</dbReference>
<evidence type="ECO:0000256" key="6">
    <source>
        <dbReference type="ARBA" id="ARBA00022723"/>
    </source>
</evidence>
<dbReference type="GO" id="GO:0046872">
    <property type="term" value="F:metal ion binding"/>
    <property type="evidence" value="ECO:0007669"/>
    <property type="project" value="UniProtKB-KW"/>
</dbReference>
<keyword evidence="7 9" id="KW-0460">Magnesium</keyword>
<reference evidence="11 12" key="1">
    <citation type="submission" date="2012-02" db="EMBL/GenBank/DDBJ databases">
        <title>Complete genome sequence of Phycisphaera mikurensis NBRC 102666.</title>
        <authorList>
            <person name="Ankai A."/>
            <person name="Hosoyama A."/>
            <person name="Terui Y."/>
            <person name="Sekine M."/>
            <person name="Fukai R."/>
            <person name="Kato Y."/>
            <person name="Nakamura S."/>
            <person name="Yamada-Narita S."/>
            <person name="Kawakoshi A."/>
            <person name="Fukunaga Y."/>
            <person name="Yamazaki S."/>
            <person name="Fujita N."/>
        </authorList>
    </citation>
    <scope>NUCLEOTIDE SEQUENCE [LARGE SCALE GENOMIC DNA]</scope>
    <source>
        <strain evidence="12">NBRC 102666 / KCTC 22515 / FYK2301M01</strain>
    </source>
</reference>
<dbReference type="PROSITE" id="PS50972">
    <property type="entry name" value="PTERIN_BINDING"/>
    <property type="match status" value="1"/>
</dbReference>
<feature type="domain" description="Pterin-binding" evidence="10">
    <location>
        <begin position="12"/>
        <end position="270"/>
    </location>
</feature>
<dbReference type="RefSeq" id="WP_014435708.1">
    <property type="nucleotide sequence ID" value="NC_017080.1"/>
</dbReference>
<dbReference type="eggNOG" id="COG0294">
    <property type="taxonomic scope" value="Bacteria"/>
</dbReference>
<evidence type="ECO:0000256" key="1">
    <source>
        <dbReference type="ARBA" id="ARBA00000012"/>
    </source>
</evidence>
<proteinExistence type="inferred from homology"/>
<accession>I0IB50</accession>
<evidence type="ECO:0000256" key="9">
    <source>
        <dbReference type="RuleBase" id="RU361205"/>
    </source>
</evidence>
<dbReference type="OrthoDB" id="9811744at2"/>
<evidence type="ECO:0000256" key="2">
    <source>
        <dbReference type="ARBA" id="ARBA00001946"/>
    </source>
</evidence>
<dbReference type="UniPathway" id="UPA00077">
    <property type="reaction ID" value="UER00156"/>
</dbReference>
<dbReference type="GO" id="GO:0046654">
    <property type="term" value="P:tetrahydrofolate biosynthetic process"/>
    <property type="evidence" value="ECO:0007669"/>
    <property type="project" value="UniProtKB-UniPathway"/>
</dbReference>
<dbReference type="HOGENOM" id="CLU_008023_0_2_0"/>
<evidence type="ECO:0000256" key="3">
    <source>
        <dbReference type="ARBA" id="ARBA00004763"/>
    </source>
</evidence>
<evidence type="ECO:0000313" key="11">
    <source>
        <dbReference type="EMBL" id="BAM02488.1"/>
    </source>
</evidence>
<evidence type="ECO:0000256" key="7">
    <source>
        <dbReference type="ARBA" id="ARBA00022842"/>
    </source>
</evidence>
<dbReference type="CDD" id="cd00739">
    <property type="entry name" value="DHPS"/>
    <property type="match status" value="1"/>
</dbReference>
<dbReference type="EMBL" id="AP012338">
    <property type="protein sequence ID" value="BAM02488.1"/>
    <property type="molecule type" value="Genomic_DNA"/>
</dbReference>
<evidence type="ECO:0000256" key="4">
    <source>
        <dbReference type="ARBA" id="ARBA00012458"/>
    </source>
</evidence>
<dbReference type="STRING" id="1142394.PSMK_03290"/>
<dbReference type="GO" id="GO:0046656">
    <property type="term" value="P:folic acid biosynthetic process"/>
    <property type="evidence" value="ECO:0007669"/>
    <property type="project" value="UniProtKB-KW"/>
</dbReference>
<dbReference type="InterPro" id="IPR045031">
    <property type="entry name" value="DHP_synth-like"/>
</dbReference>
<comment type="cofactor">
    <cofactor evidence="2 9">
        <name>Mg(2+)</name>
        <dbReference type="ChEBI" id="CHEBI:18420"/>
    </cofactor>
</comment>
<keyword evidence="12" id="KW-1185">Reference proteome</keyword>
<evidence type="ECO:0000256" key="8">
    <source>
        <dbReference type="ARBA" id="ARBA00022909"/>
    </source>
</evidence>
<dbReference type="AlphaFoldDB" id="I0IB50"/>
<name>I0IB50_PHYMF</name>
<evidence type="ECO:0000256" key="5">
    <source>
        <dbReference type="ARBA" id="ARBA00022679"/>
    </source>
</evidence>
<evidence type="ECO:0000313" key="12">
    <source>
        <dbReference type="Proteomes" id="UP000007881"/>
    </source>
</evidence>
<dbReference type="Proteomes" id="UP000007881">
    <property type="component" value="Chromosome"/>
</dbReference>
<dbReference type="Pfam" id="PF00809">
    <property type="entry name" value="Pterin_bind"/>
    <property type="match status" value="1"/>
</dbReference>
<keyword evidence="5 9" id="KW-0808">Transferase</keyword>
<dbReference type="KEGG" id="phm:PSMK_03290"/>
<dbReference type="GO" id="GO:0005829">
    <property type="term" value="C:cytosol"/>
    <property type="evidence" value="ECO:0007669"/>
    <property type="project" value="TreeGrafter"/>
</dbReference>